<dbReference type="Pfam" id="PF07690">
    <property type="entry name" value="MFS_1"/>
    <property type="match status" value="1"/>
</dbReference>
<feature type="transmembrane region" description="Helical" evidence="6">
    <location>
        <begin position="303"/>
        <end position="323"/>
    </location>
</feature>
<feature type="transmembrane region" description="Helical" evidence="6">
    <location>
        <begin position="187"/>
        <end position="206"/>
    </location>
</feature>
<evidence type="ECO:0000313" key="8">
    <source>
        <dbReference type="EMBL" id="OAP59014.1"/>
    </source>
</evidence>
<dbReference type="PANTHER" id="PTHR23502:SF60">
    <property type="entry name" value="MAJOR FACILITATOR SUPERFAMILY (MFS) PROFILE DOMAIN-CONTAINING PROTEIN-RELATED"/>
    <property type="match status" value="1"/>
</dbReference>
<dbReference type="AlphaFoldDB" id="A0A178ZGT3"/>
<feature type="region of interest" description="Disordered" evidence="5">
    <location>
        <begin position="1"/>
        <end position="39"/>
    </location>
</feature>
<feature type="transmembrane region" description="Helical" evidence="6">
    <location>
        <begin position="213"/>
        <end position="234"/>
    </location>
</feature>
<dbReference type="OrthoDB" id="6770063at2759"/>
<gene>
    <name evidence="8" type="ORF">AYL99_06311</name>
</gene>
<evidence type="ECO:0000313" key="9">
    <source>
        <dbReference type="Proteomes" id="UP000078343"/>
    </source>
</evidence>
<dbReference type="EMBL" id="LVYI01000005">
    <property type="protein sequence ID" value="OAP59014.1"/>
    <property type="molecule type" value="Genomic_DNA"/>
</dbReference>
<dbReference type="CDD" id="cd17323">
    <property type="entry name" value="MFS_Tpo1_MDR_like"/>
    <property type="match status" value="1"/>
</dbReference>
<evidence type="ECO:0000256" key="3">
    <source>
        <dbReference type="ARBA" id="ARBA00022989"/>
    </source>
</evidence>
<keyword evidence="9" id="KW-1185">Reference proteome</keyword>
<evidence type="ECO:0000256" key="2">
    <source>
        <dbReference type="ARBA" id="ARBA00022692"/>
    </source>
</evidence>
<feature type="transmembrane region" description="Helical" evidence="6">
    <location>
        <begin position="274"/>
        <end position="297"/>
    </location>
</feature>
<sequence length="641" mass="70350">MDTVLNKTRTAPENRARRSSRASLRRARSTPEDDSHQLFSPQFMDDHGAHHYHVDATPDEDYFGARDDGAGPIIEEDAISTSSTAGESQEEVRFGVVNSRDVEAGVNLPELKTEKSTRSLKDPHLVTWEGADDPENPKNWTYRKKWAATLIVSSFTFISPVSSSMVAPALNKIGEDLGISQDIEKSLTLSIFVLAYAIGPLFLGPLSEMYGRVIVLQLSNLFYLAWNLGCGFAQTQGQLIAFRFLSGLGGSAPLALGGGVLSDCWRAEERGKSISIYSLAPLLGPAVGPIAGGFIALKTTWRWCFWATSIVDAGIQVLGLIYLRETYAPKLLNDKAKKLRQETGDPNYHTEWDRPDRTLGKVLRTSLVRPFRLLGTQPIIQALAMYMAYLYGLMYLVLSTFPSVWEGTYHETVGIGGLNYISLGVGFFLGTQICAPINDRIYRKLKARNNDVGRPEFRVPLMIPGAALVPVGLFVYGWTARSSVHWIVPNIGAAIFAAGTIMGFQCSQTYIVDAYSRFAASAVASAVVLRSLAGFGFPLFAPYMYQALGVDWGNSLLGFIAIGLGLPAPILLWKYGETLRNNGNQLVATARAIWLMSKLSRRFHANSATLPRSLLPPFLLTTRRISAGDMTLAYLRPICGI</sequence>
<feature type="domain" description="Major facilitator superfamily (MFS) profile" evidence="7">
    <location>
        <begin position="148"/>
        <end position="580"/>
    </location>
</feature>
<feature type="transmembrane region" description="Helical" evidence="6">
    <location>
        <begin position="552"/>
        <end position="573"/>
    </location>
</feature>
<dbReference type="SUPFAM" id="SSF103473">
    <property type="entry name" value="MFS general substrate transporter"/>
    <property type="match status" value="1"/>
</dbReference>
<proteinExistence type="predicted"/>
<feature type="transmembrane region" description="Helical" evidence="6">
    <location>
        <begin position="459"/>
        <end position="478"/>
    </location>
</feature>
<reference evidence="8 9" key="1">
    <citation type="submission" date="2016-04" db="EMBL/GenBank/DDBJ databases">
        <title>Draft genome of Fonsecaea erecta CBS 125763.</title>
        <authorList>
            <person name="Weiss V.A."/>
            <person name="Vicente V.A."/>
            <person name="Raittz R.T."/>
            <person name="Moreno L.F."/>
            <person name="De Souza E.M."/>
            <person name="Pedrosa F.O."/>
            <person name="Steffens M.B."/>
            <person name="Faoro H."/>
            <person name="Tadra-Sfeir M.Z."/>
            <person name="Najafzadeh M.J."/>
            <person name="Felipe M.S."/>
            <person name="Teixeira M."/>
            <person name="Sun J."/>
            <person name="Xi L."/>
            <person name="Gomes R."/>
            <person name="De Azevedo C.M."/>
            <person name="Salgado C.G."/>
            <person name="Da Silva M.B."/>
            <person name="Nascimento M.F."/>
            <person name="Queiroz-Telles F."/>
            <person name="Attili D.S."/>
            <person name="Gorbushina A."/>
        </authorList>
    </citation>
    <scope>NUCLEOTIDE SEQUENCE [LARGE SCALE GENOMIC DNA]</scope>
    <source>
        <strain evidence="8 9">CBS 125763</strain>
    </source>
</reference>
<keyword evidence="4 6" id="KW-0472">Membrane</keyword>
<evidence type="ECO:0000256" key="6">
    <source>
        <dbReference type="SAM" id="Phobius"/>
    </source>
</evidence>
<feature type="transmembrane region" description="Helical" evidence="6">
    <location>
        <begin position="518"/>
        <end position="540"/>
    </location>
</feature>
<comment type="subcellular location">
    <subcellularLocation>
        <location evidence="1">Membrane</location>
        <topology evidence="1">Multi-pass membrane protein</topology>
    </subcellularLocation>
</comment>
<dbReference type="GO" id="GO:0016020">
    <property type="term" value="C:membrane"/>
    <property type="evidence" value="ECO:0007669"/>
    <property type="project" value="UniProtKB-SubCell"/>
</dbReference>
<evidence type="ECO:0000256" key="4">
    <source>
        <dbReference type="ARBA" id="ARBA00023136"/>
    </source>
</evidence>
<feature type="transmembrane region" description="Helical" evidence="6">
    <location>
        <begin position="146"/>
        <end position="167"/>
    </location>
</feature>
<dbReference type="InterPro" id="IPR020846">
    <property type="entry name" value="MFS_dom"/>
</dbReference>
<feature type="transmembrane region" description="Helical" evidence="6">
    <location>
        <begin position="379"/>
        <end position="398"/>
    </location>
</feature>
<comment type="caution">
    <text evidence="8">The sequence shown here is derived from an EMBL/GenBank/DDBJ whole genome shotgun (WGS) entry which is preliminary data.</text>
</comment>
<name>A0A178ZGT3_9EURO</name>
<evidence type="ECO:0000259" key="7">
    <source>
        <dbReference type="PROSITE" id="PS50850"/>
    </source>
</evidence>
<evidence type="ECO:0000256" key="5">
    <source>
        <dbReference type="SAM" id="MobiDB-lite"/>
    </source>
</evidence>
<dbReference type="Proteomes" id="UP000078343">
    <property type="component" value="Unassembled WGS sequence"/>
</dbReference>
<dbReference type="FunFam" id="1.20.1250.20:FF:000011">
    <property type="entry name" value="MFS multidrug transporter, putative"/>
    <property type="match status" value="1"/>
</dbReference>
<evidence type="ECO:0000256" key="1">
    <source>
        <dbReference type="ARBA" id="ARBA00004141"/>
    </source>
</evidence>
<accession>A0A178ZGT3</accession>
<dbReference type="Gene3D" id="1.20.1250.20">
    <property type="entry name" value="MFS general substrate transporter like domains"/>
    <property type="match status" value="1"/>
</dbReference>
<keyword evidence="3 6" id="KW-1133">Transmembrane helix</keyword>
<dbReference type="RefSeq" id="XP_018692381.1">
    <property type="nucleotide sequence ID" value="XM_018837821.1"/>
</dbReference>
<keyword evidence="2 6" id="KW-0812">Transmembrane</keyword>
<organism evidence="8 9">
    <name type="scientific">Fonsecaea erecta</name>
    <dbReference type="NCBI Taxonomy" id="1367422"/>
    <lineage>
        <taxon>Eukaryota</taxon>
        <taxon>Fungi</taxon>
        <taxon>Dikarya</taxon>
        <taxon>Ascomycota</taxon>
        <taxon>Pezizomycotina</taxon>
        <taxon>Eurotiomycetes</taxon>
        <taxon>Chaetothyriomycetidae</taxon>
        <taxon>Chaetothyriales</taxon>
        <taxon>Herpotrichiellaceae</taxon>
        <taxon>Fonsecaea</taxon>
    </lineage>
</organism>
<protein>
    <recommendedName>
        <fullName evidence="7">Major facilitator superfamily (MFS) profile domain-containing protein</fullName>
    </recommendedName>
</protein>
<dbReference type="InterPro" id="IPR011701">
    <property type="entry name" value="MFS"/>
</dbReference>
<dbReference type="PROSITE" id="PS50850">
    <property type="entry name" value="MFS"/>
    <property type="match status" value="1"/>
</dbReference>
<dbReference type="GeneID" id="30010479"/>
<feature type="compositionally biased region" description="Basic residues" evidence="5">
    <location>
        <begin position="17"/>
        <end position="28"/>
    </location>
</feature>
<dbReference type="GO" id="GO:0022857">
    <property type="term" value="F:transmembrane transporter activity"/>
    <property type="evidence" value="ECO:0007669"/>
    <property type="project" value="InterPro"/>
</dbReference>
<feature type="transmembrane region" description="Helical" evidence="6">
    <location>
        <begin position="418"/>
        <end position="438"/>
    </location>
</feature>
<dbReference type="InterPro" id="IPR036259">
    <property type="entry name" value="MFS_trans_sf"/>
</dbReference>
<feature type="transmembrane region" description="Helical" evidence="6">
    <location>
        <begin position="240"/>
        <end position="262"/>
    </location>
</feature>
<feature type="transmembrane region" description="Helical" evidence="6">
    <location>
        <begin position="484"/>
        <end position="506"/>
    </location>
</feature>
<dbReference type="PANTHER" id="PTHR23502">
    <property type="entry name" value="MAJOR FACILITATOR SUPERFAMILY"/>
    <property type="match status" value="1"/>
</dbReference>